<evidence type="ECO:0000313" key="2">
    <source>
        <dbReference type="Proteomes" id="UP001165190"/>
    </source>
</evidence>
<dbReference type="AlphaFoldDB" id="A0A9W7MUN5"/>
<name>A0A9W7MUN5_HIBTR</name>
<sequence length="79" mass="9061">MDLIGGGTDTSAITVEWAISQLMRQATEELEQREMGRRNRHSPTFLHRSNHERNCWHFVLLCGSNHSHGCRLQTAVDMV</sequence>
<proteinExistence type="predicted"/>
<accession>A0A9W7MUN5</accession>
<dbReference type="Proteomes" id="UP001165190">
    <property type="component" value="Unassembled WGS sequence"/>
</dbReference>
<evidence type="ECO:0008006" key="3">
    <source>
        <dbReference type="Google" id="ProtNLM"/>
    </source>
</evidence>
<evidence type="ECO:0000313" key="1">
    <source>
        <dbReference type="EMBL" id="GMJ13992.1"/>
    </source>
</evidence>
<protein>
    <recommendedName>
        <fullName evidence="3">Cytochrome P450</fullName>
    </recommendedName>
</protein>
<gene>
    <name evidence="1" type="ORF">HRI_005068400</name>
</gene>
<comment type="caution">
    <text evidence="1">The sequence shown here is derived from an EMBL/GenBank/DDBJ whole genome shotgun (WGS) entry which is preliminary data.</text>
</comment>
<dbReference type="EMBL" id="BSYR01000068">
    <property type="protein sequence ID" value="GMJ13992.1"/>
    <property type="molecule type" value="Genomic_DNA"/>
</dbReference>
<organism evidence="1 2">
    <name type="scientific">Hibiscus trionum</name>
    <name type="common">Flower of an hour</name>
    <dbReference type="NCBI Taxonomy" id="183268"/>
    <lineage>
        <taxon>Eukaryota</taxon>
        <taxon>Viridiplantae</taxon>
        <taxon>Streptophyta</taxon>
        <taxon>Embryophyta</taxon>
        <taxon>Tracheophyta</taxon>
        <taxon>Spermatophyta</taxon>
        <taxon>Magnoliopsida</taxon>
        <taxon>eudicotyledons</taxon>
        <taxon>Gunneridae</taxon>
        <taxon>Pentapetalae</taxon>
        <taxon>rosids</taxon>
        <taxon>malvids</taxon>
        <taxon>Malvales</taxon>
        <taxon>Malvaceae</taxon>
        <taxon>Malvoideae</taxon>
        <taxon>Hibiscus</taxon>
    </lineage>
</organism>
<reference evidence="1" key="1">
    <citation type="submission" date="2023-05" db="EMBL/GenBank/DDBJ databases">
        <title>Genome and transcriptome analyses reveal genes involved in the formation of fine ridges on petal epidermal cells in Hibiscus trionum.</title>
        <authorList>
            <person name="Koshimizu S."/>
            <person name="Masuda S."/>
            <person name="Ishii T."/>
            <person name="Shirasu K."/>
            <person name="Hoshino A."/>
            <person name="Arita M."/>
        </authorList>
    </citation>
    <scope>NUCLEOTIDE SEQUENCE</scope>
    <source>
        <strain evidence="1">Hamamatsu line</strain>
    </source>
</reference>
<keyword evidence="2" id="KW-1185">Reference proteome</keyword>